<feature type="compositionally biased region" description="Polar residues" evidence="2">
    <location>
        <begin position="342"/>
        <end position="378"/>
    </location>
</feature>
<dbReference type="Proteomes" id="UP001161247">
    <property type="component" value="Chromosome 5"/>
</dbReference>
<evidence type="ECO:0000313" key="5">
    <source>
        <dbReference type="Proteomes" id="UP001161247"/>
    </source>
</evidence>
<dbReference type="FunFam" id="3.30.70.330:FF:000161">
    <property type="entry name" value="RNA binding (RRM/RBD/RNP motifs) family protein"/>
    <property type="match status" value="1"/>
</dbReference>
<evidence type="ECO:0000259" key="3">
    <source>
        <dbReference type="PROSITE" id="PS50102"/>
    </source>
</evidence>
<dbReference type="InterPro" id="IPR039780">
    <property type="entry name" value="Mot2"/>
</dbReference>
<dbReference type="InterPro" id="IPR034261">
    <property type="entry name" value="CNOT4_RRM"/>
</dbReference>
<name>A0AAV1DBH3_OLDCO</name>
<gene>
    <name evidence="4" type="ORF">OLC1_LOCUS13972</name>
</gene>
<dbReference type="PROSITE" id="PS50102">
    <property type="entry name" value="RRM"/>
    <property type="match status" value="1"/>
</dbReference>
<feature type="compositionally biased region" description="Low complexity" evidence="2">
    <location>
        <begin position="221"/>
        <end position="238"/>
    </location>
</feature>
<dbReference type="Gene3D" id="3.30.70.330">
    <property type="match status" value="1"/>
</dbReference>
<proteinExistence type="predicted"/>
<feature type="compositionally biased region" description="Low complexity" evidence="2">
    <location>
        <begin position="393"/>
        <end position="407"/>
    </location>
</feature>
<dbReference type="PANTHER" id="PTHR12603">
    <property type="entry name" value="CCR4-NOT TRANSCRIPTION COMPLEX RELATED"/>
    <property type="match status" value="1"/>
</dbReference>
<dbReference type="SMART" id="SM00361">
    <property type="entry name" value="RRM_1"/>
    <property type="match status" value="1"/>
</dbReference>
<reference evidence="4" key="1">
    <citation type="submission" date="2023-03" db="EMBL/GenBank/DDBJ databases">
        <authorList>
            <person name="Julca I."/>
        </authorList>
    </citation>
    <scope>NUCLEOTIDE SEQUENCE</scope>
</reference>
<dbReference type="InterPro" id="IPR012677">
    <property type="entry name" value="Nucleotide-bd_a/b_plait_sf"/>
</dbReference>
<evidence type="ECO:0000256" key="1">
    <source>
        <dbReference type="PROSITE-ProRule" id="PRU00176"/>
    </source>
</evidence>
<dbReference type="InterPro" id="IPR000504">
    <property type="entry name" value="RRM_dom"/>
</dbReference>
<dbReference type="GO" id="GO:0003723">
    <property type="term" value="F:RNA binding"/>
    <property type="evidence" value="ECO:0007669"/>
    <property type="project" value="UniProtKB-UniRule"/>
</dbReference>
<dbReference type="Pfam" id="PF00076">
    <property type="entry name" value="RRM_1"/>
    <property type="match status" value="1"/>
</dbReference>
<feature type="region of interest" description="Disordered" evidence="2">
    <location>
        <begin position="432"/>
        <end position="476"/>
    </location>
</feature>
<dbReference type="AlphaFoldDB" id="A0AAV1DBH3"/>
<feature type="compositionally biased region" description="Polar residues" evidence="2">
    <location>
        <begin position="268"/>
        <end position="314"/>
    </location>
</feature>
<feature type="compositionally biased region" description="Basic and acidic residues" evidence="2">
    <location>
        <begin position="432"/>
        <end position="441"/>
    </location>
</feature>
<keyword evidence="5" id="KW-1185">Reference proteome</keyword>
<protein>
    <submittedName>
        <fullName evidence="4">OLC1v1004109C1</fullName>
    </submittedName>
</protein>
<dbReference type="InterPro" id="IPR003954">
    <property type="entry name" value="RRM_euk-type"/>
</dbReference>
<dbReference type="GO" id="GO:0004842">
    <property type="term" value="F:ubiquitin-protein transferase activity"/>
    <property type="evidence" value="ECO:0007669"/>
    <property type="project" value="InterPro"/>
</dbReference>
<dbReference type="InterPro" id="IPR035979">
    <property type="entry name" value="RBD_domain_sf"/>
</dbReference>
<organism evidence="4 5">
    <name type="scientific">Oldenlandia corymbosa var. corymbosa</name>
    <dbReference type="NCBI Taxonomy" id="529605"/>
    <lineage>
        <taxon>Eukaryota</taxon>
        <taxon>Viridiplantae</taxon>
        <taxon>Streptophyta</taxon>
        <taxon>Embryophyta</taxon>
        <taxon>Tracheophyta</taxon>
        <taxon>Spermatophyta</taxon>
        <taxon>Magnoliopsida</taxon>
        <taxon>eudicotyledons</taxon>
        <taxon>Gunneridae</taxon>
        <taxon>Pentapetalae</taxon>
        <taxon>asterids</taxon>
        <taxon>lamiids</taxon>
        <taxon>Gentianales</taxon>
        <taxon>Rubiaceae</taxon>
        <taxon>Rubioideae</taxon>
        <taxon>Spermacoceae</taxon>
        <taxon>Hedyotis-Oldenlandia complex</taxon>
        <taxon>Oldenlandia</taxon>
    </lineage>
</organism>
<dbReference type="GO" id="GO:0030014">
    <property type="term" value="C:CCR4-NOT complex"/>
    <property type="evidence" value="ECO:0007669"/>
    <property type="project" value="InterPro"/>
</dbReference>
<dbReference type="SUPFAM" id="SSF54928">
    <property type="entry name" value="RNA-binding domain, RBD"/>
    <property type="match status" value="1"/>
</dbReference>
<dbReference type="PANTHER" id="PTHR12603:SF36">
    <property type="entry name" value="RNA BINDING (RRM_RBD_RNP MOTIFS) FAMILY PROTEIN"/>
    <property type="match status" value="1"/>
</dbReference>
<feature type="region of interest" description="Disordered" evidence="2">
    <location>
        <begin position="204"/>
        <end position="318"/>
    </location>
</feature>
<keyword evidence="1" id="KW-0694">RNA-binding</keyword>
<sequence length="972" mass="106750">MAEKDDTEGRCPACRAPYNKEKIVGTAASCERLVAEMNMEKKFKTQKGKTRTSEGRKQLTSVRVIQRNLVYIVGLPLNLADEDLLQRKEYFAQYGKVQKVSISRTAAGTIQQFTNNTCSVYITYSKEEEAVRCIQAVHGFMLEGRPLRACFGTTKYCHAWIRNVPCTNPDCLYLHEVGSQEDSFSKDEIISAYTRNRVQQITSVSNSIQRRSGNVLPPPADDYSSNSSASSGKPISKSVPNASSCTKTSPPNSSSGRSVALPAGASWGTRSFNNQPPSPSITSCNGPQNQKPDTPNGPVSFSTVLASSNQSPQMHSDAGKKLVATEGNNMAEVESKPILEPVNQTSSPDSPSGLSDTSGKLSHHTSPAISTKLNAQSASRDKDKSGILPPKVSSSDDSSSESSGSGSIKDANDDWDETVQSLSSDMLSMNVDKHQSLEQRCQDQPGEPLTSQAVKSVESKSEIFTSNSKPDSGWGVETPEVQVAASYEEKDDLQSFENQRLKDPELLSHGGYFSNNSNPLYLSHDYRVHSSLVNGPLEVKGDRLFVDNKVDPVLQLSGTPFLSSGYPEKQQLNSFSSFSRNGENSYLSSNNETSNHIVRLHKELSGAGQKPASDVGESSIISNILSLDYDTWGESLTSPQNLAKFLGETDKHQSSQRVSSPWRMQQSNQSRFSFAREEEPFAHGHEAESSLGFTDQGFKQTNYGLDFANKGGIHGDQFGRNGFSFLNTEEHDMYTSSHSLYNSNKLTGVRSQIAAPPGFATPNRAPPGFVSHERVEQTFNSFSGHHMLDSSSFRNQYQPTQTANSFSNGDLEFMDPAILAVGKGRLPEGHNSSGLDMRSSFSPQVNSFENDARIQWLMQRSLSSHQNQRFNDMGDAFSSLADSIRNPSRVVDQSLSNGMPPFSQISTPQSRNPLMSNGHWDGWNEVQSGNNLGVTELLRPERFSYNKYFTGYDDSKLRMPGQSDIYNRTFGL</sequence>
<dbReference type="CDD" id="cd12438">
    <property type="entry name" value="RRM_CNOT4"/>
    <property type="match status" value="1"/>
</dbReference>
<accession>A0AAV1DBH3</accession>
<feature type="compositionally biased region" description="Polar residues" evidence="2">
    <location>
        <begin position="239"/>
        <end position="257"/>
    </location>
</feature>
<evidence type="ECO:0000256" key="2">
    <source>
        <dbReference type="SAM" id="MobiDB-lite"/>
    </source>
</evidence>
<dbReference type="SMART" id="SM00360">
    <property type="entry name" value="RRM"/>
    <property type="match status" value="1"/>
</dbReference>
<feature type="domain" description="RRM" evidence="3">
    <location>
        <begin position="68"/>
        <end position="154"/>
    </location>
</feature>
<evidence type="ECO:0000313" key="4">
    <source>
        <dbReference type="EMBL" id="CAI9105232.1"/>
    </source>
</evidence>
<dbReference type="GO" id="GO:0016567">
    <property type="term" value="P:protein ubiquitination"/>
    <property type="evidence" value="ECO:0007669"/>
    <property type="project" value="TreeGrafter"/>
</dbReference>
<dbReference type="EMBL" id="OX459122">
    <property type="protein sequence ID" value="CAI9105232.1"/>
    <property type="molecule type" value="Genomic_DNA"/>
</dbReference>
<feature type="region of interest" description="Disordered" evidence="2">
    <location>
        <begin position="333"/>
        <end position="415"/>
    </location>
</feature>